<dbReference type="CDD" id="cd13854">
    <property type="entry name" value="CuRO_1_MaLCC_like"/>
    <property type="match status" value="1"/>
</dbReference>
<feature type="domain" description="Plastocyanin-like" evidence="9">
    <location>
        <begin position="125"/>
        <end position="236"/>
    </location>
</feature>
<dbReference type="Pfam" id="PF00394">
    <property type="entry name" value="Cu-oxidase"/>
    <property type="match status" value="1"/>
</dbReference>
<dbReference type="InterPro" id="IPR002355">
    <property type="entry name" value="Cu_oxidase_Cu_BS"/>
</dbReference>
<dbReference type="Proteomes" id="UP000434172">
    <property type="component" value="Unassembled WGS sequence"/>
</dbReference>
<dbReference type="Pfam" id="PF07732">
    <property type="entry name" value="Cu-oxidase_3"/>
    <property type="match status" value="1"/>
</dbReference>
<name>A0A8H3WSS9_9PEZI</name>
<evidence type="ECO:0000256" key="1">
    <source>
        <dbReference type="ARBA" id="ARBA00010609"/>
    </source>
</evidence>
<accession>A0A8H3WSS9</accession>
<reference evidence="10 11" key="1">
    <citation type="submission" date="2019-12" db="EMBL/GenBank/DDBJ databases">
        <title>A genome sequence resource for the geographically widespread anthracnose pathogen Colletotrichum asianum.</title>
        <authorList>
            <person name="Meng Y."/>
        </authorList>
    </citation>
    <scope>NUCLEOTIDE SEQUENCE [LARGE SCALE GENOMIC DNA]</scope>
    <source>
        <strain evidence="10 11">ICMP 18580</strain>
    </source>
</reference>
<evidence type="ECO:0000256" key="6">
    <source>
        <dbReference type="ARBA" id="ARBA00023180"/>
    </source>
</evidence>
<evidence type="ECO:0000259" key="8">
    <source>
        <dbReference type="Pfam" id="PF07731"/>
    </source>
</evidence>
<organism evidence="10 11">
    <name type="scientific">Colletotrichum asianum</name>
    <dbReference type="NCBI Taxonomy" id="702518"/>
    <lineage>
        <taxon>Eukaryota</taxon>
        <taxon>Fungi</taxon>
        <taxon>Dikarya</taxon>
        <taxon>Ascomycota</taxon>
        <taxon>Pezizomycotina</taxon>
        <taxon>Sordariomycetes</taxon>
        <taxon>Hypocreomycetidae</taxon>
        <taxon>Glomerellales</taxon>
        <taxon>Glomerellaceae</taxon>
        <taxon>Colletotrichum</taxon>
        <taxon>Colletotrichum gloeosporioides species complex</taxon>
    </lineage>
</organism>
<evidence type="ECO:0000256" key="2">
    <source>
        <dbReference type="ARBA" id="ARBA00022723"/>
    </source>
</evidence>
<dbReference type="Pfam" id="PF07731">
    <property type="entry name" value="Cu-oxidase_2"/>
    <property type="match status" value="1"/>
</dbReference>
<feature type="domain" description="Plastocyanin-like" evidence="8">
    <location>
        <begin position="521"/>
        <end position="633"/>
    </location>
</feature>
<dbReference type="EMBL" id="WOWK01000009">
    <property type="protein sequence ID" value="KAF0330033.1"/>
    <property type="molecule type" value="Genomic_DNA"/>
</dbReference>
<dbReference type="InterPro" id="IPR008972">
    <property type="entry name" value="Cupredoxin"/>
</dbReference>
<sequence length="696" mass="77222">MLSLRHVWIIVTDVANSLFGSPFLGQGLQYPVGAKFGASRPDTEAIKPGIPIFRPPGSNIDDFVCDYSKSMPGYEPCATPEDQSCWLRNPTTGDVFNLQTNYEDIKRTPIGTTREYYLDITDYEVNANGLPFSEAKVFNHTFPGPLIEACWGDNVTIHVRNHLQYNGTSIHWHGLRQWQTMHMDGVNGLTQCPIAPGSEFVYNWTAMQYGTSWYHSHYSVQYADGLQAPITIHGPSSYPYDIAIEPITITDWANNSAFQNMYKNPNTMDILLGGVGNITRLTGDVIKPTGDIPPGFEISFDDADTNPTTGAKRYLLRLINTAFDNPFVFSIDNHELIVVEADFVPVKPFVTTSIFIAIGQRYNVIVQAVPTVNASSPSNNPIPKDLNFWIRTYAVSGSTIFKYSHAPSSLDRPVDGQNYMKTGVLRYDSTSTADPSSSAWDVDTTQSDKSINDQLQPMLQWQVSTPANGNTGEVFDVLSTKNGQYATSFLAFYGADDQDVTPFQTTWGNPTFLNLDNVGDEWPVGWVVVPENYTDTDWVYLVIDQPMKGPHPIHLHGHDFAIIEQDDNAGFDPSNFHPNVTNVNFPRRDVVSVTTDGHAVIAFKTDNPGVWLMHCHIAAHASGGLSLQILERQGAANGIWPPGNSTALDRAHSLCANWNSWEYDCRNMWPGNTNTTDYPVYPSCIDSANIQNDSGV</sequence>
<keyword evidence="6" id="KW-0325">Glycoprotein</keyword>
<evidence type="ECO:0000313" key="10">
    <source>
        <dbReference type="EMBL" id="KAF0330033.1"/>
    </source>
</evidence>
<keyword evidence="11" id="KW-1185">Reference proteome</keyword>
<dbReference type="InterPro" id="IPR045087">
    <property type="entry name" value="Cu-oxidase_fam"/>
</dbReference>
<keyword evidence="4" id="KW-0560">Oxidoreductase</keyword>
<evidence type="ECO:0000259" key="7">
    <source>
        <dbReference type="Pfam" id="PF00394"/>
    </source>
</evidence>
<dbReference type="GO" id="GO:0005507">
    <property type="term" value="F:copper ion binding"/>
    <property type="evidence" value="ECO:0007669"/>
    <property type="project" value="InterPro"/>
</dbReference>
<dbReference type="InterPro" id="IPR033138">
    <property type="entry name" value="Cu_oxidase_CS"/>
</dbReference>
<dbReference type="PANTHER" id="PTHR11709:SF71">
    <property type="entry name" value="OXIDOREDUCTASE TPCJ"/>
    <property type="match status" value="1"/>
</dbReference>
<dbReference type="PROSITE" id="PS00080">
    <property type="entry name" value="MULTICOPPER_OXIDASE2"/>
    <property type="match status" value="1"/>
</dbReference>
<dbReference type="SUPFAM" id="SSF49503">
    <property type="entry name" value="Cupredoxins"/>
    <property type="match status" value="3"/>
</dbReference>
<protein>
    <submittedName>
        <fullName evidence="10">Multicopper oxidase</fullName>
    </submittedName>
</protein>
<gene>
    <name evidence="10" type="ORF">GQ607_002800</name>
</gene>
<dbReference type="PROSITE" id="PS00079">
    <property type="entry name" value="MULTICOPPER_OXIDASE1"/>
    <property type="match status" value="1"/>
</dbReference>
<dbReference type="OrthoDB" id="2121828at2759"/>
<dbReference type="GO" id="GO:0016491">
    <property type="term" value="F:oxidoreductase activity"/>
    <property type="evidence" value="ECO:0007669"/>
    <property type="project" value="UniProtKB-KW"/>
</dbReference>
<dbReference type="Gene3D" id="2.60.40.420">
    <property type="entry name" value="Cupredoxins - blue copper proteins"/>
    <property type="match status" value="3"/>
</dbReference>
<keyword evidence="5" id="KW-0186">Copper</keyword>
<dbReference type="InterPro" id="IPR011707">
    <property type="entry name" value="Cu-oxidase-like_N"/>
</dbReference>
<comment type="caution">
    <text evidence="10">The sequence shown here is derived from an EMBL/GenBank/DDBJ whole genome shotgun (WGS) entry which is preliminary data.</text>
</comment>
<evidence type="ECO:0000313" key="11">
    <source>
        <dbReference type="Proteomes" id="UP000434172"/>
    </source>
</evidence>
<evidence type="ECO:0000256" key="4">
    <source>
        <dbReference type="ARBA" id="ARBA00023002"/>
    </source>
</evidence>
<keyword evidence="2" id="KW-0479">Metal-binding</keyword>
<dbReference type="AlphaFoldDB" id="A0A8H3WSS9"/>
<evidence type="ECO:0000259" key="9">
    <source>
        <dbReference type="Pfam" id="PF07732"/>
    </source>
</evidence>
<evidence type="ECO:0000256" key="5">
    <source>
        <dbReference type="ARBA" id="ARBA00023008"/>
    </source>
</evidence>
<proteinExistence type="inferred from homology"/>
<keyword evidence="3" id="KW-0732">Signal</keyword>
<dbReference type="PANTHER" id="PTHR11709">
    <property type="entry name" value="MULTI-COPPER OXIDASE"/>
    <property type="match status" value="1"/>
</dbReference>
<dbReference type="FunFam" id="2.60.40.420:FF:000021">
    <property type="entry name" value="Extracellular dihydrogeodin oxidase/laccase"/>
    <property type="match status" value="1"/>
</dbReference>
<feature type="domain" description="Plastocyanin-like" evidence="7">
    <location>
        <begin position="305"/>
        <end position="369"/>
    </location>
</feature>
<evidence type="ECO:0000256" key="3">
    <source>
        <dbReference type="ARBA" id="ARBA00022729"/>
    </source>
</evidence>
<dbReference type="InterPro" id="IPR001117">
    <property type="entry name" value="Cu-oxidase_2nd"/>
</dbReference>
<dbReference type="InterPro" id="IPR011706">
    <property type="entry name" value="Cu-oxidase_C"/>
</dbReference>
<comment type="similarity">
    <text evidence="1">Belongs to the multicopper oxidase family.</text>
</comment>